<evidence type="ECO:0000313" key="2">
    <source>
        <dbReference type="Proteomes" id="UP000251314"/>
    </source>
</evidence>
<dbReference type="VEuPathDB" id="FungiDB:PC110_g17083"/>
<protein>
    <submittedName>
        <fullName evidence="1">Uncharacterized protein</fullName>
    </submittedName>
</protein>
<dbReference type="Proteomes" id="UP000251314">
    <property type="component" value="Unassembled WGS sequence"/>
</dbReference>
<dbReference type="EMBL" id="MJFZ01000642">
    <property type="protein sequence ID" value="RAW26512.1"/>
    <property type="molecule type" value="Genomic_DNA"/>
</dbReference>
<proteinExistence type="predicted"/>
<evidence type="ECO:0000313" key="1">
    <source>
        <dbReference type="EMBL" id="RAW26512.1"/>
    </source>
</evidence>
<reference evidence="1 2" key="1">
    <citation type="submission" date="2018-01" db="EMBL/GenBank/DDBJ databases">
        <title>Draft genome of the strawberry crown rot pathogen Phytophthora cactorum.</title>
        <authorList>
            <person name="Armitage A.D."/>
            <person name="Lysoe E."/>
            <person name="Nellist C.F."/>
            <person name="Harrison R.J."/>
            <person name="Brurberg M.B."/>
        </authorList>
    </citation>
    <scope>NUCLEOTIDE SEQUENCE [LARGE SCALE GENOMIC DNA]</scope>
    <source>
        <strain evidence="1 2">10300</strain>
    </source>
</reference>
<gene>
    <name evidence="1" type="ORF">PC110_g17083</name>
</gene>
<name>A0A329RSZ9_9STRA</name>
<sequence>MYEGPEFRGTPICGPLMPLSNISGSVYENLFPLCCGPIHSRNLALYAPTRIHGHVSQCIRHFGEFSPMVVAFGDIEKVGEPPALPEPPDEMLSLGRRARSLLLDDDTAISNRL</sequence>
<comment type="caution">
    <text evidence="1">The sequence shown here is derived from an EMBL/GenBank/DDBJ whole genome shotgun (WGS) entry which is preliminary data.</text>
</comment>
<keyword evidence="2" id="KW-1185">Reference proteome</keyword>
<accession>A0A329RSZ9</accession>
<organism evidence="1 2">
    <name type="scientific">Phytophthora cactorum</name>
    <dbReference type="NCBI Taxonomy" id="29920"/>
    <lineage>
        <taxon>Eukaryota</taxon>
        <taxon>Sar</taxon>
        <taxon>Stramenopiles</taxon>
        <taxon>Oomycota</taxon>
        <taxon>Peronosporomycetes</taxon>
        <taxon>Peronosporales</taxon>
        <taxon>Peronosporaceae</taxon>
        <taxon>Phytophthora</taxon>
    </lineage>
</organism>
<dbReference type="AlphaFoldDB" id="A0A329RSZ9"/>